<feature type="compositionally biased region" description="Basic and acidic residues" evidence="3">
    <location>
        <begin position="87"/>
        <end position="100"/>
    </location>
</feature>
<keyword evidence="6" id="KW-1185">Reference proteome</keyword>
<evidence type="ECO:0000256" key="3">
    <source>
        <dbReference type="SAM" id="MobiDB-lite"/>
    </source>
</evidence>
<evidence type="ECO:0000259" key="4">
    <source>
        <dbReference type="PROSITE" id="PS50048"/>
    </source>
</evidence>
<sequence>MAKRRQSEISTDEPATSQSSSKVPALLPNGKPPKEIKRRVTKACDHCSKISKKCGKVESAPGRCDTCISYNIPCTYSRESKKRGKKSLSELEVRARERSQGSEGGASPSQAVYEVQGDTIPEAIKAFARDNERQIKGLVDVYLKSFHTLIPLYHRSSLRSRVSKGAYLKDKFLAAGVMAVCAFTSARVKHGAAIELGDTGELLEPTEFKEPTSEIFFHLAESMLPQVKDMKTNTLYWMITLAFMAQYGVQVGSPGITLHYMGVYDTLIRIHTFNDEATWKNFLTVDIELGRRLIWSMYTLDTSMSAVTGLPMRYQASQLKVHYPSEKDDAEFSKGGYQVGPGGNVWERPEPNPESWVRGFNATTDIHRVLALVLEQKRRAKISFNGSFDTIGLPADGMADLLGKAASVHEDLPTALKIPVEPSSAQDKKEERVSLQATNIAAAMLLLRLVASEDRSTMIQKCVLAQEFLNQYKTLPTLFLRNISVSFLQQLDFLAKTILIRPDTFKGTKEVYLRIRQVVIDMSSLHERLASSRAPNSIVTYTTLVSSIKSLDQKFGIEGLTSVTSHGNIDPALMGAGSGENLPMKSSFSKTRA</sequence>
<dbReference type="CDD" id="cd00067">
    <property type="entry name" value="GAL4"/>
    <property type="match status" value="1"/>
</dbReference>
<name>A0A9P7YJP5_9HELO</name>
<accession>A0A9P7YJP5</accession>
<keyword evidence="2" id="KW-0539">Nucleus</keyword>
<dbReference type="InterPro" id="IPR036864">
    <property type="entry name" value="Zn2-C6_fun-type_DNA-bd_sf"/>
</dbReference>
<dbReference type="SMART" id="SM00066">
    <property type="entry name" value="GAL4"/>
    <property type="match status" value="1"/>
</dbReference>
<dbReference type="PANTHER" id="PTHR46910:SF18">
    <property type="entry name" value="ZN(II)2CYS6 TRANSCRIPTION FACTOR (EUROFUNG)"/>
    <property type="match status" value="1"/>
</dbReference>
<dbReference type="InterPro" id="IPR001138">
    <property type="entry name" value="Zn2Cys6_DnaBD"/>
</dbReference>
<evidence type="ECO:0000256" key="1">
    <source>
        <dbReference type="ARBA" id="ARBA00022723"/>
    </source>
</evidence>
<dbReference type="GO" id="GO:0008270">
    <property type="term" value="F:zinc ion binding"/>
    <property type="evidence" value="ECO:0007669"/>
    <property type="project" value="InterPro"/>
</dbReference>
<feature type="domain" description="Zn(2)-C6 fungal-type" evidence="4">
    <location>
        <begin position="43"/>
        <end position="76"/>
    </location>
</feature>
<keyword evidence="1" id="KW-0479">Metal-binding</keyword>
<dbReference type="Pfam" id="PF00172">
    <property type="entry name" value="Zn_clus"/>
    <property type="match status" value="1"/>
</dbReference>
<evidence type="ECO:0000313" key="5">
    <source>
        <dbReference type="EMBL" id="KAG9234954.1"/>
    </source>
</evidence>
<dbReference type="PROSITE" id="PS50048">
    <property type="entry name" value="ZN2_CY6_FUNGAL_2"/>
    <property type="match status" value="1"/>
</dbReference>
<comment type="caution">
    <text evidence="5">The sequence shown here is derived from an EMBL/GenBank/DDBJ whole genome shotgun (WGS) entry which is preliminary data.</text>
</comment>
<reference evidence="5" key="1">
    <citation type="journal article" date="2021" name="IMA Fungus">
        <title>Genomic characterization of three marine fungi, including Emericellopsis atlantica sp. nov. with signatures of a generalist lifestyle and marine biomass degradation.</title>
        <authorList>
            <person name="Hagestad O.C."/>
            <person name="Hou L."/>
            <person name="Andersen J.H."/>
            <person name="Hansen E.H."/>
            <person name="Altermark B."/>
            <person name="Li C."/>
            <person name="Kuhnert E."/>
            <person name="Cox R.J."/>
            <person name="Crous P.W."/>
            <person name="Spatafora J.W."/>
            <person name="Lail K."/>
            <person name="Amirebrahimi M."/>
            <person name="Lipzen A."/>
            <person name="Pangilinan J."/>
            <person name="Andreopoulos W."/>
            <person name="Hayes R.D."/>
            <person name="Ng V."/>
            <person name="Grigoriev I.V."/>
            <person name="Jackson S.A."/>
            <person name="Sutton T.D.S."/>
            <person name="Dobson A.D.W."/>
            <person name="Rama T."/>
        </authorList>
    </citation>
    <scope>NUCLEOTIDE SEQUENCE</scope>
    <source>
        <strain evidence="5">TRa018bII</strain>
    </source>
</reference>
<organism evidence="5 6">
    <name type="scientific">Amylocarpus encephaloides</name>
    <dbReference type="NCBI Taxonomy" id="45428"/>
    <lineage>
        <taxon>Eukaryota</taxon>
        <taxon>Fungi</taxon>
        <taxon>Dikarya</taxon>
        <taxon>Ascomycota</taxon>
        <taxon>Pezizomycotina</taxon>
        <taxon>Leotiomycetes</taxon>
        <taxon>Helotiales</taxon>
        <taxon>Helotiales incertae sedis</taxon>
        <taxon>Amylocarpus</taxon>
    </lineage>
</organism>
<dbReference type="InterPro" id="IPR007219">
    <property type="entry name" value="XnlR_reg_dom"/>
</dbReference>
<dbReference type="EMBL" id="MU251446">
    <property type="protein sequence ID" value="KAG9234954.1"/>
    <property type="molecule type" value="Genomic_DNA"/>
</dbReference>
<dbReference type="InterPro" id="IPR050987">
    <property type="entry name" value="AtrR-like"/>
</dbReference>
<dbReference type="GO" id="GO:0006351">
    <property type="term" value="P:DNA-templated transcription"/>
    <property type="evidence" value="ECO:0007669"/>
    <property type="project" value="InterPro"/>
</dbReference>
<gene>
    <name evidence="5" type="ORF">BJ875DRAFT_288318</name>
</gene>
<feature type="region of interest" description="Disordered" evidence="3">
    <location>
        <begin position="85"/>
        <end position="112"/>
    </location>
</feature>
<feature type="compositionally biased region" description="Polar residues" evidence="3">
    <location>
        <begin position="13"/>
        <end position="22"/>
    </location>
</feature>
<feature type="region of interest" description="Disordered" evidence="3">
    <location>
        <begin position="1"/>
        <end position="38"/>
    </location>
</feature>
<feature type="region of interest" description="Disordered" evidence="3">
    <location>
        <begin position="574"/>
        <end position="593"/>
    </location>
</feature>
<dbReference type="Proteomes" id="UP000824998">
    <property type="component" value="Unassembled WGS sequence"/>
</dbReference>
<feature type="compositionally biased region" description="Polar residues" evidence="3">
    <location>
        <begin position="584"/>
        <end position="593"/>
    </location>
</feature>
<dbReference type="SUPFAM" id="SSF57701">
    <property type="entry name" value="Zn2/Cys6 DNA-binding domain"/>
    <property type="match status" value="1"/>
</dbReference>
<dbReference type="GO" id="GO:0000981">
    <property type="term" value="F:DNA-binding transcription factor activity, RNA polymerase II-specific"/>
    <property type="evidence" value="ECO:0007669"/>
    <property type="project" value="InterPro"/>
</dbReference>
<dbReference type="Pfam" id="PF04082">
    <property type="entry name" value="Fungal_trans"/>
    <property type="match status" value="1"/>
</dbReference>
<dbReference type="PANTHER" id="PTHR46910">
    <property type="entry name" value="TRANSCRIPTION FACTOR PDR1"/>
    <property type="match status" value="1"/>
</dbReference>
<proteinExistence type="predicted"/>
<dbReference type="AlphaFoldDB" id="A0A9P7YJP5"/>
<dbReference type="CDD" id="cd12148">
    <property type="entry name" value="fungal_TF_MHR"/>
    <property type="match status" value="1"/>
</dbReference>
<evidence type="ECO:0000313" key="6">
    <source>
        <dbReference type="Proteomes" id="UP000824998"/>
    </source>
</evidence>
<dbReference type="Gene3D" id="4.10.240.10">
    <property type="entry name" value="Zn(2)-C6 fungal-type DNA-binding domain"/>
    <property type="match status" value="1"/>
</dbReference>
<dbReference type="GO" id="GO:0003677">
    <property type="term" value="F:DNA binding"/>
    <property type="evidence" value="ECO:0007669"/>
    <property type="project" value="InterPro"/>
</dbReference>
<dbReference type="OrthoDB" id="2123952at2759"/>
<protein>
    <recommendedName>
        <fullName evidence="4">Zn(2)-C6 fungal-type domain-containing protein</fullName>
    </recommendedName>
</protein>
<evidence type="ECO:0000256" key="2">
    <source>
        <dbReference type="ARBA" id="ARBA00023242"/>
    </source>
</evidence>